<dbReference type="PIRSF" id="PIRSF032184">
    <property type="entry name" value="ATPase_V1_H"/>
    <property type="match status" value="1"/>
</dbReference>
<evidence type="ECO:0000256" key="3">
    <source>
        <dbReference type="ARBA" id="ARBA00022781"/>
    </source>
</evidence>
<evidence type="ECO:0000313" key="8">
    <source>
        <dbReference type="Proteomes" id="UP000031512"/>
    </source>
</evidence>
<dbReference type="eggNOG" id="KOG2759">
    <property type="taxonomic scope" value="Eukaryota"/>
</dbReference>
<dbReference type="VEuPathDB" id="PiroplasmaDB:BEWA_016910"/>
<keyword evidence="4 5" id="KW-0406">Ion transport</keyword>
<dbReference type="Pfam" id="PF03224">
    <property type="entry name" value="V-ATPase_H_N"/>
    <property type="match status" value="1"/>
</dbReference>
<comment type="caution">
    <text evidence="7">The sequence shown here is derived from an EMBL/GenBank/DDBJ whole genome shotgun (WGS) entry which is preliminary data.</text>
</comment>
<dbReference type="GeneID" id="15804882"/>
<dbReference type="AlphaFoldDB" id="L1L9C4"/>
<evidence type="ECO:0000256" key="4">
    <source>
        <dbReference type="ARBA" id="ARBA00023065"/>
    </source>
</evidence>
<dbReference type="InterPro" id="IPR011987">
    <property type="entry name" value="ATPase_V1-cplx_hsu_C"/>
</dbReference>
<keyword evidence="8" id="KW-1185">Reference proteome</keyword>
<protein>
    <recommendedName>
        <fullName evidence="5">V-type proton ATPase subunit H</fullName>
    </recommendedName>
</protein>
<dbReference type="PANTHER" id="PTHR10698:SF0">
    <property type="entry name" value="V-TYPE PROTON ATPASE SUBUNIT H"/>
    <property type="match status" value="1"/>
</dbReference>
<comment type="function">
    <text evidence="5">Subunit of the V1 complex of vacuolar(H+)-ATPase (V-ATPase), a multisubunit enzyme composed of a peripheral complex (V1) that hydrolyzes ATP and a membrane integral complex (V0) that translocates protons. V-ATPase is responsible for acidifying and maintaining the pH of intracellular compartments.</text>
</comment>
<evidence type="ECO:0000259" key="6">
    <source>
        <dbReference type="Pfam" id="PF11698"/>
    </source>
</evidence>
<proteinExistence type="inferred from homology"/>
<dbReference type="Proteomes" id="UP000031512">
    <property type="component" value="Unassembled WGS sequence"/>
</dbReference>
<dbReference type="SUPFAM" id="SSF48371">
    <property type="entry name" value="ARM repeat"/>
    <property type="match status" value="1"/>
</dbReference>
<accession>L1L9C4</accession>
<comment type="subunit">
    <text evidence="5">V-ATPase is a heteromultimeric enzyme made up of two complexes: the ATP-hydrolytic V1 complex and the proton translocation V0 complex.</text>
</comment>
<dbReference type="Gene3D" id="1.25.10.10">
    <property type="entry name" value="Leucine-rich Repeat Variant"/>
    <property type="match status" value="1"/>
</dbReference>
<dbReference type="Pfam" id="PF11698">
    <property type="entry name" value="V-ATPase_H_C"/>
    <property type="match status" value="1"/>
</dbReference>
<dbReference type="InterPro" id="IPR011989">
    <property type="entry name" value="ARM-like"/>
</dbReference>
<keyword evidence="3 5" id="KW-0375">Hydrogen ion transport</keyword>
<dbReference type="PANTHER" id="PTHR10698">
    <property type="entry name" value="V-TYPE PROTON ATPASE SUBUNIT H"/>
    <property type="match status" value="1"/>
</dbReference>
<organism evidence="7 8">
    <name type="scientific">Theileria equi strain WA</name>
    <dbReference type="NCBI Taxonomy" id="1537102"/>
    <lineage>
        <taxon>Eukaryota</taxon>
        <taxon>Sar</taxon>
        <taxon>Alveolata</taxon>
        <taxon>Apicomplexa</taxon>
        <taxon>Aconoidasida</taxon>
        <taxon>Piroplasmida</taxon>
        <taxon>Theileriidae</taxon>
        <taxon>Theileria</taxon>
    </lineage>
</organism>
<keyword evidence="2 5" id="KW-0813">Transport</keyword>
<feature type="domain" description="ATPase V1 complex subunit H C-terminal" evidence="6">
    <location>
        <begin position="306"/>
        <end position="421"/>
    </location>
</feature>
<dbReference type="InterPro" id="IPR004908">
    <property type="entry name" value="ATPase_V1-cplx_hsu"/>
</dbReference>
<dbReference type="GO" id="GO:0016787">
    <property type="term" value="F:hydrolase activity"/>
    <property type="evidence" value="ECO:0007669"/>
    <property type="project" value="UniProtKB-KW"/>
</dbReference>
<dbReference type="EMBL" id="ACOU01000008">
    <property type="protein sequence ID" value="EKX72012.1"/>
    <property type="molecule type" value="Genomic_DNA"/>
</dbReference>
<dbReference type="GO" id="GO:0000221">
    <property type="term" value="C:vacuolar proton-transporting V-type ATPase, V1 domain"/>
    <property type="evidence" value="ECO:0007669"/>
    <property type="project" value="UniProtKB-UniRule"/>
</dbReference>
<dbReference type="GO" id="GO:0046961">
    <property type="term" value="F:proton-transporting ATPase activity, rotational mechanism"/>
    <property type="evidence" value="ECO:0007669"/>
    <property type="project" value="UniProtKB-UniRule"/>
</dbReference>
<dbReference type="Gene3D" id="1.25.40.150">
    <property type="entry name" value="V-type ATPase, subunit H, C-terminal domain"/>
    <property type="match status" value="1"/>
</dbReference>
<dbReference type="OrthoDB" id="10263554at2759"/>
<evidence type="ECO:0000256" key="2">
    <source>
        <dbReference type="ARBA" id="ARBA00022448"/>
    </source>
</evidence>
<comment type="similarity">
    <text evidence="1 5">Belongs to the V-ATPase H subunit family.</text>
</comment>
<keyword evidence="7" id="KW-0378">Hydrolase</keyword>
<evidence type="ECO:0000256" key="1">
    <source>
        <dbReference type="ARBA" id="ARBA00008613"/>
    </source>
</evidence>
<evidence type="ECO:0000256" key="5">
    <source>
        <dbReference type="PIRNR" id="PIRNR032184"/>
    </source>
</evidence>
<dbReference type="InterPro" id="IPR016024">
    <property type="entry name" value="ARM-type_fold"/>
</dbReference>
<gene>
    <name evidence="7" type="ORF">BEWA_016910</name>
</gene>
<sequence>MEPEALNKLMLKGKISYDFVTPDYEEWINSGALDLQSVEILKHFMTLNTIQKCEFIKNDDFISKIFLNATYASGPGLLRSFSLEHLCDVCRVDNSIYTILLDILHDRDVFEIYYDIATHEHDKRIVEKTLFLLSGFIAYGGSRFTDEQTQSLVKVINKVSIDSSAKLYAIANILELDKYRKLIENGTVANLLKSSLDKEANPNAQYKAVYCIWLISRSEEYVELLYKIGIVHALCALFSSTKVEKVVRVCLLLFKNLFQSWNCIEVMFDMNIAQTLTLLEYDKWRDEELYDTIHKLHAQLEAKTSKLSNFERYCSELNTGTLRWSVLHSEKFWAAHFEKFEQDEFSNITKLVDLLYKSTDPTTISIACFDLGEFARLYHNGKKICKKLKVKDKVMELIGNKDREVAREAMLCAQKLMVQHWQQVSAIQT</sequence>
<dbReference type="InterPro" id="IPR038497">
    <property type="entry name" value="ATPase_V1-cplx_hsu_C_sf"/>
</dbReference>
<name>L1L9C4_THEEQ</name>
<evidence type="ECO:0000313" key="7">
    <source>
        <dbReference type="EMBL" id="EKX72012.1"/>
    </source>
</evidence>
<dbReference type="KEGG" id="beq:BEWA_016910"/>
<reference evidence="7 8" key="1">
    <citation type="journal article" date="2012" name="BMC Genomics">
        <title>Comparative genomic analysis and phylogenetic position of Theileria equi.</title>
        <authorList>
            <person name="Kappmeyer L.S."/>
            <person name="Thiagarajan M."/>
            <person name="Herndon D.R."/>
            <person name="Ramsay J.D."/>
            <person name="Caler E."/>
            <person name="Djikeng A."/>
            <person name="Gillespie J.J."/>
            <person name="Lau A.O."/>
            <person name="Roalson E.H."/>
            <person name="Silva J.C."/>
            <person name="Silva M.G."/>
            <person name="Suarez C.E."/>
            <person name="Ueti M.W."/>
            <person name="Nene V.M."/>
            <person name="Mealey R.H."/>
            <person name="Knowles D.P."/>
            <person name="Brayton K.A."/>
        </authorList>
    </citation>
    <scope>NUCLEOTIDE SEQUENCE [LARGE SCALE GENOMIC DNA]</scope>
    <source>
        <strain evidence="7 8">WA</strain>
    </source>
</reference>
<dbReference type="STRING" id="1537102.L1L9C4"/>
<dbReference type="RefSeq" id="XP_004831464.1">
    <property type="nucleotide sequence ID" value="XM_004831407.1"/>
</dbReference>